<evidence type="ECO:0000256" key="1">
    <source>
        <dbReference type="SAM" id="MobiDB-lite"/>
    </source>
</evidence>
<feature type="region of interest" description="Disordered" evidence="1">
    <location>
        <begin position="171"/>
        <end position="200"/>
    </location>
</feature>
<evidence type="ECO:0000313" key="2">
    <source>
        <dbReference type="EMBL" id="KAJ6381038.1"/>
    </source>
</evidence>
<feature type="compositionally biased region" description="Low complexity" evidence="1">
    <location>
        <begin position="74"/>
        <end position="95"/>
    </location>
</feature>
<keyword evidence="3" id="KW-1185">Reference proteome</keyword>
<organism evidence="2 3">
    <name type="scientific">Salix suchowensis</name>
    <dbReference type="NCBI Taxonomy" id="1278906"/>
    <lineage>
        <taxon>Eukaryota</taxon>
        <taxon>Viridiplantae</taxon>
        <taxon>Streptophyta</taxon>
        <taxon>Embryophyta</taxon>
        <taxon>Tracheophyta</taxon>
        <taxon>Spermatophyta</taxon>
        <taxon>Magnoliopsida</taxon>
        <taxon>eudicotyledons</taxon>
        <taxon>Gunneridae</taxon>
        <taxon>Pentapetalae</taxon>
        <taxon>rosids</taxon>
        <taxon>fabids</taxon>
        <taxon>Malpighiales</taxon>
        <taxon>Salicaceae</taxon>
        <taxon>Saliceae</taxon>
        <taxon>Salix</taxon>
    </lineage>
</organism>
<feature type="region of interest" description="Disordered" evidence="1">
    <location>
        <begin position="64"/>
        <end position="119"/>
    </location>
</feature>
<evidence type="ECO:0008006" key="4">
    <source>
        <dbReference type="Google" id="ProtNLM"/>
    </source>
</evidence>
<evidence type="ECO:0000313" key="3">
    <source>
        <dbReference type="Proteomes" id="UP001141253"/>
    </source>
</evidence>
<dbReference type="Proteomes" id="UP001141253">
    <property type="component" value="Chromosome 6"/>
</dbReference>
<gene>
    <name evidence="2" type="ORF">OIU77_029855</name>
</gene>
<protein>
    <recommendedName>
        <fullName evidence="4">Serine-rich protein-like protein</fullName>
    </recommendedName>
</protein>
<sequence length="292" mass="31734">MQILKPTRTPKENPSYKIPGPSNYREISGTPPPSNPYKNVARVKLGLPNQLAERFCLQEKKPLSLSLSTVNPESNSTTTNMAATASGSSRRTSSGPALRSVSPPDRFHQHITRSPTSYASSTAFASSSSSFTSRPSTFFSRSASPTRVNMYGHTSQSSSSSVRLNAISPNRSISTVNPSRNHHQQVVKKQSTPKRTCMCSPTTHPGSFRCSLHKGVGFGGSSSSSNYPSNNNRLNARRSAMTNSLVRIGGVEGDLVRRALASLIRPSSHQQRRRSAFQPRPSRLSVMSRADD</sequence>
<name>A0ABQ9B9X7_9ROSI</name>
<dbReference type="PANTHER" id="PTHR33132:SF53">
    <property type="entry name" value="SERINE-RICH PROTEIN-LIKE PROTEIN"/>
    <property type="match status" value="1"/>
</dbReference>
<accession>A0ABQ9B9X7</accession>
<reference evidence="2" key="2">
    <citation type="journal article" date="2023" name="Int. J. Mol. Sci.">
        <title>De Novo Assembly and Annotation of 11 Diverse Shrub Willow (Salix) Genomes Reveals Novel Gene Organization in Sex-Linked Regions.</title>
        <authorList>
            <person name="Hyden B."/>
            <person name="Feng K."/>
            <person name="Yates T.B."/>
            <person name="Jawdy S."/>
            <person name="Cereghino C."/>
            <person name="Smart L.B."/>
            <person name="Muchero W."/>
        </authorList>
    </citation>
    <scope>NUCLEOTIDE SEQUENCE</scope>
    <source>
        <tissue evidence="2">Shoot tip</tissue>
    </source>
</reference>
<reference evidence="2" key="1">
    <citation type="submission" date="2022-10" db="EMBL/GenBank/DDBJ databases">
        <authorList>
            <person name="Hyden B.L."/>
            <person name="Feng K."/>
            <person name="Yates T."/>
            <person name="Jawdy S."/>
            <person name="Smart L.B."/>
            <person name="Muchero W."/>
        </authorList>
    </citation>
    <scope>NUCLEOTIDE SEQUENCE</scope>
    <source>
        <tissue evidence="2">Shoot tip</tissue>
    </source>
</reference>
<proteinExistence type="predicted"/>
<comment type="caution">
    <text evidence="2">The sequence shown here is derived from an EMBL/GenBank/DDBJ whole genome shotgun (WGS) entry which is preliminary data.</text>
</comment>
<feature type="compositionally biased region" description="Polar residues" evidence="1">
    <location>
        <begin position="187"/>
        <end position="200"/>
    </location>
</feature>
<feature type="region of interest" description="Disordered" evidence="1">
    <location>
        <begin position="266"/>
        <end position="292"/>
    </location>
</feature>
<dbReference type="EMBL" id="JAPFFI010000009">
    <property type="protein sequence ID" value="KAJ6381038.1"/>
    <property type="molecule type" value="Genomic_DNA"/>
</dbReference>
<feature type="region of interest" description="Disordered" evidence="1">
    <location>
        <begin position="1"/>
        <end position="37"/>
    </location>
</feature>
<dbReference type="PANTHER" id="PTHR33132">
    <property type="entry name" value="OSJNBB0118P14.9 PROTEIN"/>
    <property type="match status" value="1"/>
</dbReference>